<name>A0A183A041_9TREM</name>
<keyword evidence="3" id="KW-1185">Reference proteome</keyword>
<dbReference type="AlphaFoldDB" id="A0A183A041"/>
<dbReference type="EMBL" id="UZAN01001052">
    <property type="protein sequence ID" value="VDP21572.1"/>
    <property type="molecule type" value="Genomic_DNA"/>
</dbReference>
<accession>A0A183A041</accession>
<evidence type="ECO:0000313" key="2">
    <source>
        <dbReference type="EMBL" id="VDP21572.1"/>
    </source>
</evidence>
<dbReference type="WBParaSite" id="ECPE_0000032501-mRNA-1">
    <property type="protein sequence ID" value="ECPE_0000032501-mRNA-1"/>
    <property type="gene ID" value="ECPE_0000032501"/>
</dbReference>
<feature type="compositionally biased region" description="Acidic residues" evidence="1">
    <location>
        <begin position="104"/>
        <end position="116"/>
    </location>
</feature>
<dbReference type="Proteomes" id="UP000272942">
    <property type="component" value="Unassembled WGS sequence"/>
</dbReference>
<dbReference type="OrthoDB" id="6279429at2759"/>
<reference evidence="2 3" key="2">
    <citation type="submission" date="2018-11" db="EMBL/GenBank/DDBJ databases">
        <authorList>
            <consortium name="Pathogen Informatics"/>
        </authorList>
    </citation>
    <scope>NUCLEOTIDE SEQUENCE [LARGE SCALE GENOMIC DNA]</scope>
    <source>
        <strain evidence="2 3">Egypt</strain>
    </source>
</reference>
<feature type="region of interest" description="Disordered" evidence="1">
    <location>
        <begin position="69"/>
        <end position="133"/>
    </location>
</feature>
<gene>
    <name evidence="2" type="ORF">ECPE_LOCUS326</name>
</gene>
<evidence type="ECO:0000313" key="4">
    <source>
        <dbReference type="WBParaSite" id="ECPE_0000032501-mRNA-1"/>
    </source>
</evidence>
<sequence length="372" mass="39691">MYVVDGEDYCTIRDVNDLEEAVQCMESGECGSKVCRIYASPDKTAHHTIFGIKPTADPEDVKELPKIDELDLNSENTATEEQPGPGSNWEVLDLGSDFKPGESSAEEVSTDEPEVHEEEKHSEEEAVPVPIPSTAAPIPAEATSTTTLEPAEAVAVDVSSAPSDTPAVAAAVAAAATAPVPAVPVASAPVPAPTPAAAVMPPQASPFYPGMYGMGQYYMHPGAAPAMPAMYAPQWPVTQMTPMMYPGMDYSPMQPASQNVPSAPVLSQQLQPQSTPIAPTPAAAPEAKAVDPSLMNLQSKLRNLKCVQPSAVNPDCRKKDKCSKSHYMVMCMTTLRSMGYTQDEKTLRHLIRKNRGNLNEILDELNRSTGTA</sequence>
<organism evidence="4">
    <name type="scientific">Echinostoma caproni</name>
    <dbReference type="NCBI Taxonomy" id="27848"/>
    <lineage>
        <taxon>Eukaryota</taxon>
        <taxon>Metazoa</taxon>
        <taxon>Spiralia</taxon>
        <taxon>Lophotrochozoa</taxon>
        <taxon>Platyhelminthes</taxon>
        <taxon>Trematoda</taxon>
        <taxon>Digenea</taxon>
        <taxon>Plagiorchiida</taxon>
        <taxon>Echinostomata</taxon>
        <taxon>Echinostomatoidea</taxon>
        <taxon>Echinostomatidae</taxon>
        <taxon>Echinostoma</taxon>
    </lineage>
</organism>
<evidence type="ECO:0000256" key="1">
    <source>
        <dbReference type="SAM" id="MobiDB-lite"/>
    </source>
</evidence>
<reference evidence="4" key="1">
    <citation type="submission" date="2016-06" db="UniProtKB">
        <authorList>
            <consortium name="WormBaseParasite"/>
        </authorList>
    </citation>
    <scope>IDENTIFICATION</scope>
</reference>
<evidence type="ECO:0000313" key="3">
    <source>
        <dbReference type="Proteomes" id="UP000272942"/>
    </source>
</evidence>
<protein>
    <submittedName>
        <fullName evidence="4">PB1 domain-containing protein</fullName>
    </submittedName>
</protein>
<proteinExistence type="predicted"/>